<feature type="signal peptide" evidence="8">
    <location>
        <begin position="1"/>
        <end position="23"/>
    </location>
</feature>
<dbReference type="PANTHER" id="PTHR23501">
    <property type="entry name" value="MAJOR FACILITATOR SUPERFAMILY"/>
    <property type="match status" value="1"/>
</dbReference>
<keyword evidence="6 7" id="KW-0472">Membrane</keyword>
<feature type="transmembrane region" description="Helical" evidence="7">
    <location>
        <begin position="162"/>
        <end position="182"/>
    </location>
</feature>
<dbReference type="FunFam" id="1.20.1720.10:FF:000004">
    <property type="entry name" value="EmrB/QacA family drug resistance transporter"/>
    <property type="match status" value="1"/>
</dbReference>
<keyword evidence="3" id="KW-1003">Cell membrane</keyword>
<evidence type="ECO:0000313" key="11">
    <source>
        <dbReference type="Proteomes" id="UP000034883"/>
    </source>
</evidence>
<evidence type="ECO:0000256" key="2">
    <source>
        <dbReference type="ARBA" id="ARBA00022448"/>
    </source>
</evidence>
<dbReference type="CDD" id="cd17502">
    <property type="entry name" value="MFS_Azr1_MDR_like"/>
    <property type="match status" value="1"/>
</dbReference>
<dbReference type="Gene3D" id="1.20.1720.10">
    <property type="entry name" value="Multidrug resistance protein D"/>
    <property type="match status" value="1"/>
</dbReference>
<evidence type="ECO:0000259" key="9">
    <source>
        <dbReference type="PROSITE" id="PS50850"/>
    </source>
</evidence>
<feature type="transmembrane region" description="Helical" evidence="7">
    <location>
        <begin position="219"/>
        <end position="235"/>
    </location>
</feature>
<dbReference type="InterPro" id="IPR011701">
    <property type="entry name" value="MFS"/>
</dbReference>
<dbReference type="GO" id="GO:0005886">
    <property type="term" value="C:plasma membrane"/>
    <property type="evidence" value="ECO:0007669"/>
    <property type="project" value="UniProtKB-SubCell"/>
</dbReference>
<evidence type="ECO:0000256" key="6">
    <source>
        <dbReference type="ARBA" id="ARBA00023136"/>
    </source>
</evidence>
<accession>A0A0F6SI36</accession>
<feature type="transmembrane region" description="Helical" evidence="7">
    <location>
        <begin position="104"/>
        <end position="123"/>
    </location>
</feature>
<evidence type="ECO:0000256" key="3">
    <source>
        <dbReference type="ARBA" id="ARBA00022475"/>
    </source>
</evidence>
<feature type="transmembrane region" description="Helical" evidence="7">
    <location>
        <begin position="74"/>
        <end position="92"/>
    </location>
</feature>
<evidence type="ECO:0000256" key="7">
    <source>
        <dbReference type="SAM" id="Phobius"/>
    </source>
</evidence>
<dbReference type="Pfam" id="PF07690">
    <property type="entry name" value="MFS_1"/>
    <property type="match status" value="1"/>
</dbReference>
<feature type="transmembrane region" description="Helical" evidence="7">
    <location>
        <begin position="135"/>
        <end position="156"/>
    </location>
</feature>
<feature type="transmembrane region" description="Helical" evidence="7">
    <location>
        <begin position="281"/>
        <end position="301"/>
    </location>
</feature>
<dbReference type="PANTHER" id="PTHR23501:SF191">
    <property type="entry name" value="VACUOLAR BASIC AMINO ACID TRANSPORTER 4"/>
    <property type="match status" value="1"/>
</dbReference>
<dbReference type="GO" id="GO:0022857">
    <property type="term" value="F:transmembrane transporter activity"/>
    <property type="evidence" value="ECO:0007669"/>
    <property type="project" value="InterPro"/>
</dbReference>
<dbReference type="RefSeq" id="WP_053238368.1">
    <property type="nucleotide sequence ID" value="NZ_CP011125.1"/>
</dbReference>
<evidence type="ECO:0000256" key="8">
    <source>
        <dbReference type="SAM" id="SignalP"/>
    </source>
</evidence>
<dbReference type="Gene3D" id="1.20.1250.20">
    <property type="entry name" value="MFS general substrate transporter like domains"/>
    <property type="match status" value="1"/>
</dbReference>
<feature type="domain" description="Major facilitator superfamily (MFS) profile" evidence="9">
    <location>
        <begin position="9"/>
        <end position="469"/>
    </location>
</feature>
<keyword evidence="8" id="KW-0732">Signal</keyword>
<protein>
    <submittedName>
        <fullName evidence="10">Drug resistance transporter, EmrB/QacA family</fullName>
    </submittedName>
</protein>
<keyword evidence="5 7" id="KW-1133">Transmembrane helix</keyword>
<dbReference type="InterPro" id="IPR036259">
    <property type="entry name" value="MFS_trans_sf"/>
</dbReference>
<feature type="transmembrane region" description="Helical" evidence="7">
    <location>
        <begin position="44"/>
        <end position="62"/>
    </location>
</feature>
<dbReference type="PROSITE" id="PS50850">
    <property type="entry name" value="MFS"/>
    <property type="match status" value="1"/>
</dbReference>
<dbReference type="SUPFAM" id="SSF103473">
    <property type="entry name" value="MFS general substrate transporter"/>
    <property type="match status" value="1"/>
</dbReference>
<proteinExistence type="predicted"/>
<dbReference type="KEGG" id="samy:DB32_008658"/>
<dbReference type="AlphaFoldDB" id="A0A0F6SI36"/>
<dbReference type="InterPro" id="IPR020846">
    <property type="entry name" value="MFS_dom"/>
</dbReference>
<dbReference type="STRING" id="927083.DB32_008658"/>
<evidence type="ECO:0000313" key="10">
    <source>
        <dbReference type="EMBL" id="AKF11509.1"/>
    </source>
</evidence>
<dbReference type="EMBL" id="CP011125">
    <property type="protein sequence ID" value="AKF11509.1"/>
    <property type="molecule type" value="Genomic_DNA"/>
</dbReference>
<dbReference type="Proteomes" id="UP000034883">
    <property type="component" value="Chromosome"/>
</dbReference>
<keyword evidence="4 7" id="KW-0812">Transmembrane</keyword>
<feature type="transmembrane region" description="Helical" evidence="7">
    <location>
        <begin position="255"/>
        <end position="275"/>
    </location>
</feature>
<name>A0A0F6SI36_9BACT</name>
<comment type="subcellular location">
    <subcellularLocation>
        <location evidence="1">Cell membrane</location>
        <topology evidence="1">Multi-pass membrane protein</topology>
    </subcellularLocation>
</comment>
<feature type="transmembrane region" description="Helical" evidence="7">
    <location>
        <begin position="346"/>
        <end position="370"/>
    </location>
</feature>
<keyword evidence="11" id="KW-1185">Reference proteome</keyword>
<feature type="transmembrane region" description="Helical" evidence="7">
    <location>
        <begin position="382"/>
        <end position="407"/>
    </location>
</feature>
<feature type="transmembrane region" description="Helical" evidence="7">
    <location>
        <begin position="321"/>
        <end position="340"/>
    </location>
</feature>
<keyword evidence="2" id="KW-0813">Transport</keyword>
<organism evidence="10 11">
    <name type="scientific">Sandaracinus amylolyticus</name>
    <dbReference type="NCBI Taxonomy" id="927083"/>
    <lineage>
        <taxon>Bacteria</taxon>
        <taxon>Pseudomonadati</taxon>
        <taxon>Myxococcota</taxon>
        <taxon>Polyangia</taxon>
        <taxon>Polyangiales</taxon>
        <taxon>Sandaracinaceae</taxon>
        <taxon>Sandaracinus</taxon>
    </lineage>
</organism>
<evidence type="ECO:0000256" key="4">
    <source>
        <dbReference type="ARBA" id="ARBA00022692"/>
    </source>
</evidence>
<evidence type="ECO:0000256" key="5">
    <source>
        <dbReference type="ARBA" id="ARBA00022989"/>
    </source>
</evidence>
<dbReference type="PRINTS" id="PR01036">
    <property type="entry name" value="TCRTETB"/>
</dbReference>
<gene>
    <name evidence="10" type="ORF">DB32_008658</name>
</gene>
<sequence>MKASNRPLTVAALLLSMFMAAMEATVVATAMPTVISELGGIRLYGWVGAAYLLASTVTVPLYGKLADRRGRKPVLLLGIALFLAGSLASGLATSIEQLIVFRGLQGLGAGAVQPIVLTVIGDLYTPAERGKVQGFFGAVWGIAGISGPLIGGAIVATTTWRWIFLINIPFGIAAALVLAFAYREAPRERAGAPLDLAGASTILFASLALLLAASGVAPVLMTIAGVALIALFVVIERRASDPVLPIPLMTRRLIAVTTIASFLLGVAMMGVLTYLPLHVQGVLLGVPTEAGLVIAPMLVGWPIASAMTSRMLVRTGYRKPVWLGALLSAVGLVALAPLVTMRAHPLALAGSMFVFGFGMGLANTAILIGVQASVGWEQRGVVTAATMFARTMGGALGVGALGAVLAARLGRALSPEVVSRLLDPEGRDIVLAQPGVIDALGDALDPLFWGGAIAAGLSLITVLAHPRDEQPPPATAVEAPALAE</sequence>
<reference evidence="10 11" key="1">
    <citation type="submission" date="2015-03" db="EMBL/GenBank/DDBJ databases">
        <title>Genome assembly of Sandaracinus amylolyticus DSM 53668.</title>
        <authorList>
            <person name="Sharma G."/>
            <person name="Subramanian S."/>
        </authorList>
    </citation>
    <scope>NUCLEOTIDE SEQUENCE [LARGE SCALE GENOMIC DNA]</scope>
    <source>
        <strain evidence="10 11">DSM 53668</strain>
    </source>
</reference>
<feature type="chain" id="PRO_5002510043" evidence="8">
    <location>
        <begin position="24"/>
        <end position="484"/>
    </location>
</feature>
<evidence type="ECO:0000256" key="1">
    <source>
        <dbReference type="ARBA" id="ARBA00004651"/>
    </source>
</evidence>